<evidence type="ECO:0000256" key="1">
    <source>
        <dbReference type="SAM" id="MobiDB-lite"/>
    </source>
</evidence>
<feature type="region of interest" description="Disordered" evidence="1">
    <location>
        <begin position="1"/>
        <end position="20"/>
    </location>
</feature>
<accession>A0A166BAA5</accession>
<feature type="compositionally biased region" description="Basic and acidic residues" evidence="1">
    <location>
        <begin position="1"/>
        <end position="13"/>
    </location>
</feature>
<organism evidence="2">
    <name type="scientific">Athelia psychrophila</name>
    <dbReference type="NCBI Taxonomy" id="1759441"/>
    <lineage>
        <taxon>Eukaryota</taxon>
        <taxon>Fungi</taxon>
        <taxon>Dikarya</taxon>
        <taxon>Basidiomycota</taxon>
        <taxon>Agaricomycotina</taxon>
        <taxon>Agaricomycetes</taxon>
        <taxon>Agaricomycetidae</taxon>
        <taxon>Atheliales</taxon>
        <taxon>Atheliaceae</taxon>
        <taxon>Athelia</taxon>
    </lineage>
</organism>
<proteinExistence type="predicted"/>
<dbReference type="AlphaFoldDB" id="A0A166BAA5"/>
<sequence>MSLDHSGRTDSKAKYTNGSRQPHLGSLEECCGGCGHVPRGQAAFVCWASAGFGITHRGKGYRIAAEDSSRNSGDMMRNRGSRSRGKANCEYIWVARGHSELCEMAPFHGARCSPIYLATPRR</sequence>
<gene>
    <name evidence="2" type="ORF">FIBSPDRAFT_157523</name>
</gene>
<protein>
    <submittedName>
        <fullName evidence="2">Uncharacterized protein</fullName>
    </submittedName>
</protein>
<evidence type="ECO:0000313" key="2">
    <source>
        <dbReference type="EMBL" id="KZP12437.1"/>
    </source>
</evidence>
<dbReference type="EMBL" id="KV417647">
    <property type="protein sequence ID" value="KZP12437.1"/>
    <property type="molecule type" value="Genomic_DNA"/>
</dbReference>
<reference evidence="2" key="1">
    <citation type="journal article" date="2016" name="Mol. Biol. Evol.">
        <title>Comparative Genomics of Early-Diverging Mushroom-Forming Fungi Provides Insights into the Origins of Lignocellulose Decay Capabilities.</title>
        <authorList>
            <person name="Nagy L.G."/>
            <person name="Riley R."/>
            <person name="Tritt A."/>
            <person name="Adam C."/>
            <person name="Daum C."/>
            <person name="Floudas D."/>
            <person name="Sun H."/>
            <person name="Yadav J.S."/>
            <person name="Pangilinan J."/>
            <person name="Larsson K.H."/>
            <person name="Matsuura K."/>
            <person name="Barry K."/>
            <person name="Labutti K."/>
            <person name="Kuo R."/>
            <person name="Ohm R.A."/>
            <person name="Bhattacharya S.S."/>
            <person name="Shirouzu T."/>
            <person name="Yoshinaga Y."/>
            <person name="Martin F.M."/>
            <person name="Grigoriev I.V."/>
            <person name="Hibbett D.S."/>
        </authorList>
    </citation>
    <scope>NUCLEOTIDE SEQUENCE [LARGE SCALE GENOMIC DNA]</scope>
    <source>
        <strain evidence="2">CBS 109695</strain>
    </source>
</reference>
<name>A0A166BAA5_9AGAM</name>